<dbReference type="RefSeq" id="WP_158040965.1">
    <property type="nucleotide sequence ID" value="NZ_JACCFV010000001.1"/>
</dbReference>
<organism evidence="2 3">
    <name type="scientific">Pseudoclavibacter chungangensis</name>
    <dbReference type="NCBI Taxonomy" id="587635"/>
    <lineage>
        <taxon>Bacteria</taxon>
        <taxon>Bacillati</taxon>
        <taxon>Actinomycetota</taxon>
        <taxon>Actinomycetes</taxon>
        <taxon>Micrococcales</taxon>
        <taxon>Microbacteriaceae</taxon>
        <taxon>Pseudoclavibacter</taxon>
    </lineage>
</organism>
<feature type="transmembrane region" description="Helical" evidence="1">
    <location>
        <begin position="82"/>
        <end position="114"/>
    </location>
</feature>
<keyword evidence="1" id="KW-1133">Transmembrane helix</keyword>
<feature type="transmembrane region" description="Helical" evidence="1">
    <location>
        <begin position="6"/>
        <end position="27"/>
    </location>
</feature>
<evidence type="ECO:0000313" key="3">
    <source>
        <dbReference type="Proteomes" id="UP000467240"/>
    </source>
</evidence>
<dbReference type="Pfam" id="PF04306">
    <property type="entry name" value="DUF456"/>
    <property type="match status" value="1"/>
</dbReference>
<dbReference type="AlphaFoldDB" id="A0A7J5BR74"/>
<keyword evidence="1" id="KW-0472">Membrane</keyword>
<proteinExistence type="predicted"/>
<feature type="transmembrane region" description="Helical" evidence="1">
    <location>
        <begin position="47"/>
        <end position="70"/>
    </location>
</feature>
<protein>
    <submittedName>
        <fullName evidence="2">DUF456 domain-containing protein</fullName>
    </submittedName>
</protein>
<feature type="transmembrane region" description="Helical" evidence="1">
    <location>
        <begin position="135"/>
        <end position="164"/>
    </location>
</feature>
<dbReference type="EMBL" id="WBJZ01000013">
    <property type="protein sequence ID" value="KAB1656017.1"/>
    <property type="molecule type" value="Genomic_DNA"/>
</dbReference>
<keyword evidence="3" id="KW-1185">Reference proteome</keyword>
<accession>A0A7J5BR74</accession>
<gene>
    <name evidence="2" type="ORF">F8O01_11310</name>
</gene>
<dbReference type="Proteomes" id="UP000467240">
    <property type="component" value="Unassembled WGS sequence"/>
</dbReference>
<reference evidence="2 3" key="1">
    <citation type="submission" date="2019-09" db="EMBL/GenBank/DDBJ databases">
        <title>Phylogeny of genus Pseudoclavibacter and closely related genus.</title>
        <authorList>
            <person name="Li Y."/>
        </authorList>
    </citation>
    <scope>NUCLEOTIDE SEQUENCE [LARGE SCALE GENOMIC DNA]</scope>
    <source>
        <strain evidence="2 3">DSM 23821</strain>
    </source>
</reference>
<evidence type="ECO:0000313" key="2">
    <source>
        <dbReference type="EMBL" id="KAB1656017.1"/>
    </source>
</evidence>
<dbReference type="InterPro" id="IPR007403">
    <property type="entry name" value="DUF456"/>
</dbReference>
<sequence length="166" mass="17372">MTPDAIAAIVAVVLALVGIVGIIVPVLPGSITIMAGLIVWGIWGSGWAWLAVGIGLLLTGTGMFSGWILAKRGLDAREIPNWPIVVGAVTGIVGMFVLPALGLPIGFLAGLVVCEYIRLRDWREALSTSWTTTKALGIGMLIEFACACLALFVLGVSILGHFAFGW</sequence>
<comment type="caution">
    <text evidence="2">The sequence shown here is derived from an EMBL/GenBank/DDBJ whole genome shotgun (WGS) entry which is preliminary data.</text>
</comment>
<dbReference type="OrthoDB" id="3733714at2"/>
<evidence type="ECO:0000256" key="1">
    <source>
        <dbReference type="SAM" id="Phobius"/>
    </source>
</evidence>
<name>A0A7J5BR74_9MICO</name>
<keyword evidence="1" id="KW-0812">Transmembrane</keyword>